<evidence type="ECO:0000256" key="1">
    <source>
        <dbReference type="SAM" id="MobiDB-lite"/>
    </source>
</evidence>
<gene>
    <name evidence="2" type="primary">ORF1_35</name>
    <name evidence="2" type="ORF">CDAR_277691</name>
</gene>
<evidence type="ECO:0000313" key="2">
    <source>
        <dbReference type="EMBL" id="GIY65168.1"/>
    </source>
</evidence>
<comment type="caution">
    <text evidence="2">The sequence shown here is derived from an EMBL/GenBank/DDBJ whole genome shotgun (WGS) entry which is preliminary data.</text>
</comment>
<feature type="region of interest" description="Disordered" evidence="1">
    <location>
        <begin position="96"/>
        <end position="134"/>
    </location>
</feature>
<name>A0AAV4V541_9ARAC</name>
<protein>
    <submittedName>
        <fullName evidence="2">Nucleic-acid-binding protein from transposon X-element</fullName>
    </submittedName>
</protein>
<sequence length="265" mass="30246">MSGRRSPVPDSETMDVGQPGDDEQPPYRLPPDPPVGSDEFLYLHVKTITRIIELNAKLLADWFRPKGLDPETTSKLDKEYDATTAEMLALCEGRRKPKDLTPLPTGNPFSLPTNASLLSNDPTQSTNKQTRKPRLPPFFVCPNTNWIVNMTILKKKIPSIRSVHARDNFLKLPISSEEEHFRLKRKLQELNAEFKCYNLKQDRPVKIVIRGLSACTSQEPIIEAMKFKGFSVLKKIGTFIDQRLKIINIENTQDLAELKQRPFLH</sequence>
<organism evidence="2 3">
    <name type="scientific">Caerostris darwini</name>
    <dbReference type="NCBI Taxonomy" id="1538125"/>
    <lineage>
        <taxon>Eukaryota</taxon>
        <taxon>Metazoa</taxon>
        <taxon>Ecdysozoa</taxon>
        <taxon>Arthropoda</taxon>
        <taxon>Chelicerata</taxon>
        <taxon>Arachnida</taxon>
        <taxon>Araneae</taxon>
        <taxon>Araneomorphae</taxon>
        <taxon>Entelegynae</taxon>
        <taxon>Araneoidea</taxon>
        <taxon>Araneidae</taxon>
        <taxon>Caerostris</taxon>
    </lineage>
</organism>
<reference evidence="2 3" key="1">
    <citation type="submission" date="2021-06" db="EMBL/GenBank/DDBJ databases">
        <title>Caerostris darwini draft genome.</title>
        <authorList>
            <person name="Kono N."/>
            <person name="Arakawa K."/>
        </authorList>
    </citation>
    <scope>NUCLEOTIDE SEQUENCE [LARGE SCALE GENOMIC DNA]</scope>
</reference>
<feature type="region of interest" description="Disordered" evidence="1">
    <location>
        <begin position="1"/>
        <end position="34"/>
    </location>
</feature>
<dbReference type="AlphaFoldDB" id="A0AAV4V541"/>
<accession>A0AAV4V541</accession>
<keyword evidence="3" id="KW-1185">Reference proteome</keyword>
<proteinExistence type="predicted"/>
<evidence type="ECO:0000313" key="3">
    <source>
        <dbReference type="Proteomes" id="UP001054837"/>
    </source>
</evidence>
<feature type="compositionally biased region" description="Polar residues" evidence="1">
    <location>
        <begin position="107"/>
        <end position="128"/>
    </location>
</feature>
<dbReference type="Proteomes" id="UP001054837">
    <property type="component" value="Unassembled WGS sequence"/>
</dbReference>
<dbReference type="EMBL" id="BPLQ01012398">
    <property type="protein sequence ID" value="GIY65168.1"/>
    <property type="molecule type" value="Genomic_DNA"/>
</dbReference>